<gene>
    <name evidence="2" type="ORF">SAMN05421858_3906</name>
</gene>
<dbReference type="OrthoDB" id="358920at2157"/>
<dbReference type="InterPro" id="IPR036291">
    <property type="entry name" value="NAD(P)-bd_dom_sf"/>
</dbReference>
<name>A0A1N7E0E9_9EURY</name>
<dbReference type="InterPro" id="IPR051783">
    <property type="entry name" value="NAD(P)-dependent_oxidoreduct"/>
</dbReference>
<evidence type="ECO:0000259" key="1">
    <source>
        <dbReference type="Pfam" id="PF01370"/>
    </source>
</evidence>
<dbReference type="RefSeq" id="WP_076431765.1">
    <property type="nucleotide sequence ID" value="NZ_FTNO01000005.1"/>
</dbReference>
<dbReference type="GO" id="GO:0005737">
    <property type="term" value="C:cytoplasm"/>
    <property type="evidence" value="ECO:0007669"/>
    <property type="project" value="TreeGrafter"/>
</dbReference>
<dbReference type="EMBL" id="FTNO01000005">
    <property type="protein sequence ID" value="SIR81543.1"/>
    <property type="molecule type" value="Genomic_DNA"/>
</dbReference>
<dbReference type="Proteomes" id="UP000186914">
    <property type="component" value="Unassembled WGS sequence"/>
</dbReference>
<dbReference type="AlphaFoldDB" id="A0A1N7E0E9"/>
<feature type="domain" description="NAD-dependent epimerase/dehydratase" evidence="1">
    <location>
        <begin position="6"/>
        <end position="221"/>
    </location>
</feature>
<proteinExistence type="predicted"/>
<dbReference type="InterPro" id="IPR001509">
    <property type="entry name" value="Epimerase_deHydtase"/>
</dbReference>
<dbReference type="PANTHER" id="PTHR48079:SF6">
    <property type="entry name" value="NAD(P)-BINDING DOMAIN-CONTAINING PROTEIN-RELATED"/>
    <property type="match status" value="1"/>
</dbReference>
<evidence type="ECO:0000313" key="2">
    <source>
        <dbReference type="EMBL" id="SIR81543.1"/>
    </source>
</evidence>
<accession>A0A1N7E0E9</accession>
<evidence type="ECO:0000313" key="3">
    <source>
        <dbReference type="Proteomes" id="UP000186914"/>
    </source>
</evidence>
<reference evidence="3" key="1">
    <citation type="submission" date="2017-01" db="EMBL/GenBank/DDBJ databases">
        <authorList>
            <person name="Varghese N."/>
            <person name="Submissions S."/>
        </authorList>
    </citation>
    <scope>NUCLEOTIDE SEQUENCE [LARGE SCALE GENOMIC DNA]</scope>
    <source>
        <strain evidence="3">CGMCC 1.7737</strain>
    </source>
</reference>
<dbReference type="GO" id="GO:0004029">
    <property type="term" value="F:aldehyde dehydrogenase (NAD+) activity"/>
    <property type="evidence" value="ECO:0007669"/>
    <property type="project" value="TreeGrafter"/>
</dbReference>
<organism evidence="2 3">
    <name type="scientific">Haladaptatus litoreus</name>
    <dbReference type="NCBI Taxonomy" id="553468"/>
    <lineage>
        <taxon>Archaea</taxon>
        <taxon>Methanobacteriati</taxon>
        <taxon>Methanobacteriota</taxon>
        <taxon>Stenosarchaea group</taxon>
        <taxon>Halobacteria</taxon>
        <taxon>Halobacteriales</taxon>
        <taxon>Haladaptataceae</taxon>
        <taxon>Haladaptatus</taxon>
    </lineage>
</organism>
<sequence length="322" mass="36041">MGVRYLVTGATGALGSAVVERLLESDPDDQIRVFVRSKRRFRERFPTPRVEIVRGNVLIPLNVRRAVRNVDVVFHCINFPLTNYYHTLESARLLVAAIGDADTHVVYPGNTWVFAVRESQTDEPPISPDTPIDPPSRVARIKAEAEETLFRAPFPATVVNLPDFYGPGVTNDLVRPLFERPIADKNVLFPAPVDVPHEFVFIEDAARALISVAASFDEESTQRVENDRRFTVGTEPTTVNSFTQKVYDMVGTNGRVRGLPTWMLRGGALFSERIEVLSEILHAFTHDTTMNGTAIRERVGFEPQIDYETGIDRTIAWFEGAG</sequence>
<dbReference type="Pfam" id="PF01370">
    <property type="entry name" value="Epimerase"/>
    <property type="match status" value="1"/>
</dbReference>
<dbReference type="SUPFAM" id="SSF51735">
    <property type="entry name" value="NAD(P)-binding Rossmann-fold domains"/>
    <property type="match status" value="1"/>
</dbReference>
<keyword evidence="3" id="KW-1185">Reference proteome</keyword>
<protein>
    <submittedName>
        <fullName evidence="2">Nucleoside-diphosphate-sugar epimerase</fullName>
    </submittedName>
</protein>
<dbReference type="Gene3D" id="3.40.50.720">
    <property type="entry name" value="NAD(P)-binding Rossmann-like Domain"/>
    <property type="match status" value="1"/>
</dbReference>
<dbReference type="PANTHER" id="PTHR48079">
    <property type="entry name" value="PROTEIN YEEZ"/>
    <property type="match status" value="1"/>
</dbReference>